<dbReference type="Pfam" id="PF16945">
    <property type="entry name" value="Phage_r1t_holin"/>
    <property type="match status" value="1"/>
</dbReference>
<sequence length="78" mass="8197">MFKNCVFKADVNTTQWVRAAVRRAVKTMAQTFVATIGTAAAMGEVNWPLVASATVLAGILSLGTSVAGLPEVETKTRA</sequence>
<accession>A0A414AT75</accession>
<evidence type="ECO:0008006" key="3">
    <source>
        <dbReference type="Google" id="ProtNLM"/>
    </source>
</evidence>
<name>A0A414AT75_9FIRM</name>
<protein>
    <recommendedName>
        <fullName evidence="3">Holin</fullName>
    </recommendedName>
</protein>
<organism evidence="1 2">
    <name type="scientific">Enterocloster bolteae</name>
    <dbReference type="NCBI Taxonomy" id="208479"/>
    <lineage>
        <taxon>Bacteria</taxon>
        <taxon>Bacillati</taxon>
        <taxon>Bacillota</taxon>
        <taxon>Clostridia</taxon>
        <taxon>Lachnospirales</taxon>
        <taxon>Lachnospiraceae</taxon>
        <taxon>Enterocloster</taxon>
    </lineage>
</organism>
<evidence type="ECO:0000313" key="1">
    <source>
        <dbReference type="EMBL" id="RHC54720.1"/>
    </source>
</evidence>
<reference evidence="1 2" key="1">
    <citation type="submission" date="2018-08" db="EMBL/GenBank/DDBJ databases">
        <title>A genome reference for cultivated species of the human gut microbiota.</title>
        <authorList>
            <person name="Zou Y."/>
            <person name="Xue W."/>
            <person name="Luo G."/>
        </authorList>
    </citation>
    <scope>NUCLEOTIDE SEQUENCE [LARGE SCALE GENOMIC DNA]</scope>
    <source>
        <strain evidence="1 2">AM35-14</strain>
    </source>
</reference>
<evidence type="ECO:0000313" key="2">
    <source>
        <dbReference type="Proteomes" id="UP000283975"/>
    </source>
</evidence>
<dbReference type="InterPro" id="IPR020109">
    <property type="entry name" value="Holin_r1t"/>
</dbReference>
<comment type="caution">
    <text evidence="1">The sequence shown here is derived from an EMBL/GenBank/DDBJ whole genome shotgun (WGS) entry which is preliminary data.</text>
</comment>
<proteinExistence type="predicted"/>
<dbReference type="EMBL" id="QSHZ01000020">
    <property type="protein sequence ID" value="RHC54720.1"/>
    <property type="molecule type" value="Genomic_DNA"/>
</dbReference>
<dbReference type="RefSeq" id="WP_002565343.1">
    <property type="nucleotide sequence ID" value="NZ_JADNPF010000072.1"/>
</dbReference>
<dbReference type="AlphaFoldDB" id="A0A414AT75"/>
<dbReference type="Proteomes" id="UP000283975">
    <property type="component" value="Unassembled WGS sequence"/>
</dbReference>
<gene>
    <name evidence="1" type="ORF">DW839_18685</name>
</gene>